<sequence>MYSYIYYFVLLFNLINKKLFIFVDDLCNTNTSLGTMMHVDCLYFLV</sequence>
<protein>
    <submittedName>
        <fullName evidence="1">Uncharacterized protein</fullName>
    </submittedName>
</protein>
<accession>I1ZIF4</accession>
<organism evidence="1">
    <name type="scientific">Schmidtea mediterranea</name>
    <name type="common">Freshwater planarian flatworm</name>
    <dbReference type="NCBI Taxonomy" id="79327"/>
    <lineage>
        <taxon>Eukaryota</taxon>
        <taxon>Metazoa</taxon>
        <taxon>Spiralia</taxon>
        <taxon>Lophotrochozoa</taxon>
        <taxon>Platyhelminthes</taxon>
        <taxon>Rhabditophora</taxon>
        <taxon>Seriata</taxon>
        <taxon>Tricladida</taxon>
        <taxon>Continenticola</taxon>
        <taxon>Geoplanoidea</taxon>
        <taxon>Dugesiidae</taxon>
        <taxon>Schmidtea</taxon>
    </lineage>
</organism>
<name>I1ZIF4_SCHMD</name>
<dbReference type="AlphaFoldDB" id="I1ZIF4"/>
<proteinExistence type="evidence at transcript level"/>
<evidence type="ECO:0000313" key="1">
    <source>
        <dbReference type="EMBL" id="AFJ24808.1"/>
    </source>
</evidence>
<dbReference type="EMBL" id="JX010565">
    <property type="protein sequence ID" value="AFJ24808.1"/>
    <property type="molecule type" value="mRNA"/>
</dbReference>
<reference evidence="1" key="1">
    <citation type="journal article" date="2012" name="Genes Dev.">
        <title>A molecular wound response program associated with regeneration initiation in planarians.</title>
        <authorList>
            <person name="Wenemoser D."/>
            <person name="Lapan S.W."/>
            <person name="Wilkinson A.W."/>
            <person name="Bell G.W."/>
            <person name="Reddien P.W."/>
        </authorList>
    </citation>
    <scope>NUCLEOTIDE SEQUENCE</scope>
</reference>